<name>A0ABR2JHL1_9PEZI</name>
<evidence type="ECO:0000256" key="2">
    <source>
        <dbReference type="SAM" id="MobiDB-lite"/>
    </source>
</evidence>
<feature type="compositionally biased region" description="Basic and acidic residues" evidence="2">
    <location>
        <begin position="742"/>
        <end position="761"/>
    </location>
</feature>
<accession>A0ABR2JHL1</accession>
<reference evidence="3 4" key="1">
    <citation type="journal article" date="2024" name="IMA Fungus">
        <title>Apiospora arundinis, a panoply of carbohydrate-active enzymes and secondary metabolites.</title>
        <authorList>
            <person name="Sorensen T."/>
            <person name="Petersen C."/>
            <person name="Muurmann A.T."/>
            <person name="Christiansen J.V."/>
            <person name="Brundto M.L."/>
            <person name="Overgaard C.K."/>
            <person name="Boysen A.T."/>
            <person name="Wollenberg R.D."/>
            <person name="Larsen T.O."/>
            <person name="Sorensen J.L."/>
            <person name="Nielsen K.L."/>
            <person name="Sondergaard T.E."/>
        </authorList>
    </citation>
    <scope>NUCLEOTIDE SEQUENCE [LARGE SCALE GENOMIC DNA]</scope>
    <source>
        <strain evidence="3 4">AAU 773</strain>
    </source>
</reference>
<feature type="region of interest" description="Disordered" evidence="2">
    <location>
        <begin position="736"/>
        <end position="770"/>
    </location>
</feature>
<keyword evidence="1" id="KW-0175">Coiled coil</keyword>
<keyword evidence="4" id="KW-1185">Reference proteome</keyword>
<dbReference type="Proteomes" id="UP001390339">
    <property type="component" value="Unassembled WGS sequence"/>
</dbReference>
<evidence type="ECO:0000256" key="1">
    <source>
        <dbReference type="SAM" id="Coils"/>
    </source>
</evidence>
<evidence type="ECO:0000313" key="4">
    <source>
        <dbReference type="Proteomes" id="UP001390339"/>
    </source>
</evidence>
<evidence type="ECO:0000313" key="3">
    <source>
        <dbReference type="EMBL" id="KAK8876862.1"/>
    </source>
</evidence>
<dbReference type="EMBL" id="JAPCWZ010000002">
    <property type="protein sequence ID" value="KAK8876862.1"/>
    <property type="molecule type" value="Genomic_DNA"/>
</dbReference>
<comment type="caution">
    <text evidence="3">The sequence shown here is derived from an EMBL/GenBank/DDBJ whole genome shotgun (WGS) entry which is preliminary data.</text>
</comment>
<gene>
    <name evidence="3" type="ORF">PGQ11_001808</name>
</gene>
<organism evidence="3 4">
    <name type="scientific">Apiospora arundinis</name>
    <dbReference type="NCBI Taxonomy" id="335852"/>
    <lineage>
        <taxon>Eukaryota</taxon>
        <taxon>Fungi</taxon>
        <taxon>Dikarya</taxon>
        <taxon>Ascomycota</taxon>
        <taxon>Pezizomycotina</taxon>
        <taxon>Sordariomycetes</taxon>
        <taxon>Xylariomycetidae</taxon>
        <taxon>Amphisphaeriales</taxon>
        <taxon>Apiosporaceae</taxon>
        <taxon>Apiospora</taxon>
    </lineage>
</organism>
<sequence>MRLQDLENNSCYVDQTKPGPYRTIDAPNHVRRFSIALLDNDQTFLQQFNPKTDEDYLKVEKHESWRPENQMEVGDNRETKAWACEVQYEAQRLERERVAESTWQDRFFGPYFFIALQEKFKLTESESRASSRLKFYHEYFRAHNNDDWRLFATKGYRHAERVKLTMPKPDWAFYFPVHDTDRYNRTIPSKDQRWSWSSRAQDNAIENFSYRVLADLARCGMIYNARVDTRRRQVPAKSLQEKDLCCFPWLVVEHKKAREGEKKVLCQAANASMAAVMVMEAVARYAEDQEDNKHVLPIASITTVGKHVSAWITYLAKSEDGGNEYQMKLVWTGDMTALVDILQLRIILDNLHEWAVRQMKPLLSTYIDQWKFRHLNHGARDDMSEDGDINKLLMERIERAVRRGIDDRMLSLRIQDDDETMGKADLVELIDNLLGKAKTEHGPDDSESVSDDGADSTQILTRKVECLFQHYQTTRDTTERTGRASLLAEMKSLVGSLTDGHNEATKALLAETIRLREVNDSLKLKLQELDERMTSSQELGSAGVDRLEERLDERFAALKDSMERLHPCGHAPYSKAAFPNIPLEDLQSVAATEPRSTAGTVGTFQRISSDIHLYSWIARGCIIRSYWQEMDHHSGELSTSNDTGPIDHQRQFIVDTLTDRVKSLVAFNIREDGILHVAFRNTLVTKYADGDRNQSFDVIGIWQQRADNPTKIDVLDAANHNNIFPWNDIRVPNFGKGKTAGGKREDTKHDGETAVESESHTRSIFNSGTETLGTPSTGLFGNIKFKSFGEIKWGERVGKQEFDGGQD</sequence>
<proteinExistence type="predicted"/>
<protein>
    <submittedName>
        <fullName evidence="3">Uncharacterized protein</fullName>
    </submittedName>
</protein>
<feature type="coiled-coil region" evidence="1">
    <location>
        <begin position="512"/>
        <end position="539"/>
    </location>
</feature>